<dbReference type="EMBL" id="JAGFBR010000012">
    <property type="protein sequence ID" value="KAH0458556.1"/>
    <property type="molecule type" value="Genomic_DNA"/>
</dbReference>
<dbReference type="Proteomes" id="UP000775213">
    <property type="component" value="Unassembled WGS sequence"/>
</dbReference>
<dbReference type="AlphaFoldDB" id="A0AAV7GRD5"/>
<gene>
    <name evidence="2" type="ORF">IEQ34_013871</name>
</gene>
<evidence type="ECO:0000313" key="3">
    <source>
        <dbReference type="Proteomes" id="UP000775213"/>
    </source>
</evidence>
<evidence type="ECO:0000313" key="2">
    <source>
        <dbReference type="EMBL" id="KAH0458556.1"/>
    </source>
</evidence>
<name>A0AAV7GRD5_DENCH</name>
<organism evidence="2 3">
    <name type="scientific">Dendrobium chrysotoxum</name>
    <name type="common">Orchid</name>
    <dbReference type="NCBI Taxonomy" id="161865"/>
    <lineage>
        <taxon>Eukaryota</taxon>
        <taxon>Viridiplantae</taxon>
        <taxon>Streptophyta</taxon>
        <taxon>Embryophyta</taxon>
        <taxon>Tracheophyta</taxon>
        <taxon>Spermatophyta</taxon>
        <taxon>Magnoliopsida</taxon>
        <taxon>Liliopsida</taxon>
        <taxon>Asparagales</taxon>
        <taxon>Orchidaceae</taxon>
        <taxon>Epidendroideae</taxon>
        <taxon>Malaxideae</taxon>
        <taxon>Dendrobiinae</taxon>
        <taxon>Dendrobium</taxon>
    </lineage>
</organism>
<proteinExistence type="predicted"/>
<reference evidence="2 3" key="1">
    <citation type="journal article" date="2021" name="Hortic Res">
        <title>Chromosome-scale assembly of the Dendrobium chrysotoxum genome enhances the understanding of orchid evolution.</title>
        <authorList>
            <person name="Zhang Y."/>
            <person name="Zhang G.Q."/>
            <person name="Zhang D."/>
            <person name="Liu X.D."/>
            <person name="Xu X.Y."/>
            <person name="Sun W.H."/>
            <person name="Yu X."/>
            <person name="Zhu X."/>
            <person name="Wang Z.W."/>
            <person name="Zhao X."/>
            <person name="Zhong W.Y."/>
            <person name="Chen H."/>
            <person name="Yin W.L."/>
            <person name="Huang T."/>
            <person name="Niu S.C."/>
            <person name="Liu Z.J."/>
        </authorList>
    </citation>
    <scope>NUCLEOTIDE SEQUENCE [LARGE SCALE GENOMIC DNA]</scope>
    <source>
        <strain evidence="2">Lindl</strain>
    </source>
</reference>
<evidence type="ECO:0000256" key="1">
    <source>
        <dbReference type="SAM" id="MobiDB-lite"/>
    </source>
</evidence>
<accession>A0AAV7GRD5</accession>
<feature type="compositionally biased region" description="Polar residues" evidence="1">
    <location>
        <begin position="43"/>
        <end position="59"/>
    </location>
</feature>
<feature type="region of interest" description="Disordered" evidence="1">
    <location>
        <begin position="40"/>
        <end position="59"/>
    </location>
</feature>
<sequence length="87" mass="9583">MAPLAKRPLTLSNRNPPARLFLCSLPLVRTLQANETLRLPLSHANQSPPSSTYCPRRTITTAGPLTRTGYSRGFGFLSLEKDGWSNT</sequence>
<keyword evidence="3" id="KW-1185">Reference proteome</keyword>
<protein>
    <submittedName>
        <fullName evidence="2">Uncharacterized protein</fullName>
    </submittedName>
</protein>
<comment type="caution">
    <text evidence="2">The sequence shown here is derived from an EMBL/GenBank/DDBJ whole genome shotgun (WGS) entry which is preliminary data.</text>
</comment>